<dbReference type="Proteomes" id="UP000663852">
    <property type="component" value="Unassembled WGS sequence"/>
</dbReference>
<evidence type="ECO:0000313" key="4">
    <source>
        <dbReference type="Proteomes" id="UP000663852"/>
    </source>
</evidence>
<dbReference type="PANTHER" id="PTHR14143:SF1">
    <property type="entry name" value="IRG-TYPE G DOMAIN-CONTAINING PROTEIN"/>
    <property type="match status" value="1"/>
</dbReference>
<proteinExistence type="predicted"/>
<comment type="caution">
    <text evidence="3">The sequence shown here is derived from an EMBL/GenBank/DDBJ whole genome shotgun (WGS) entry which is preliminary data.</text>
</comment>
<dbReference type="Gene3D" id="3.40.50.300">
    <property type="entry name" value="P-loop containing nucleotide triphosphate hydrolases"/>
    <property type="match status" value="1"/>
</dbReference>
<accession>A0A815HJB1</accession>
<feature type="domain" description="G" evidence="2">
    <location>
        <begin position="105"/>
        <end position="207"/>
    </location>
</feature>
<dbReference type="PANTHER" id="PTHR14143">
    <property type="entry name" value="INTERFERON-INDUCIBLE GTPASE FAMILY MEMBER"/>
    <property type="match status" value="1"/>
</dbReference>
<feature type="compositionally biased region" description="Basic and acidic residues" evidence="1">
    <location>
        <begin position="53"/>
        <end position="88"/>
    </location>
</feature>
<protein>
    <recommendedName>
        <fullName evidence="2">G domain-containing protein</fullName>
    </recommendedName>
</protein>
<dbReference type="InterPro" id="IPR027417">
    <property type="entry name" value="P-loop_NTPase"/>
</dbReference>
<dbReference type="Pfam" id="PF01926">
    <property type="entry name" value="MMR_HSR1"/>
    <property type="match status" value="1"/>
</dbReference>
<dbReference type="GO" id="GO:0005525">
    <property type="term" value="F:GTP binding"/>
    <property type="evidence" value="ECO:0007669"/>
    <property type="project" value="InterPro"/>
</dbReference>
<gene>
    <name evidence="3" type="ORF">EDS130_LOCUS33401</name>
</gene>
<dbReference type="SUPFAM" id="SSF52540">
    <property type="entry name" value="P-loop containing nucleoside triphosphate hydrolases"/>
    <property type="match status" value="1"/>
</dbReference>
<dbReference type="InterPro" id="IPR006073">
    <property type="entry name" value="GTP-bd"/>
</dbReference>
<evidence type="ECO:0000259" key="2">
    <source>
        <dbReference type="Pfam" id="PF01926"/>
    </source>
</evidence>
<organism evidence="3 4">
    <name type="scientific">Adineta ricciae</name>
    <name type="common">Rotifer</name>
    <dbReference type="NCBI Taxonomy" id="249248"/>
    <lineage>
        <taxon>Eukaryota</taxon>
        <taxon>Metazoa</taxon>
        <taxon>Spiralia</taxon>
        <taxon>Gnathifera</taxon>
        <taxon>Rotifera</taxon>
        <taxon>Eurotatoria</taxon>
        <taxon>Bdelloidea</taxon>
        <taxon>Adinetida</taxon>
        <taxon>Adinetidae</taxon>
        <taxon>Adineta</taxon>
    </lineage>
</organism>
<evidence type="ECO:0000313" key="3">
    <source>
        <dbReference type="EMBL" id="CAF1353216.1"/>
    </source>
</evidence>
<name>A0A815HJB1_ADIRI</name>
<feature type="compositionally biased region" description="Basic and acidic residues" evidence="1">
    <location>
        <begin position="30"/>
        <end position="43"/>
    </location>
</feature>
<dbReference type="OrthoDB" id="8954335at2759"/>
<reference evidence="3" key="1">
    <citation type="submission" date="2021-02" db="EMBL/GenBank/DDBJ databases">
        <authorList>
            <person name="Nowell W R."/>
        </authorList>
    </citation>
    <scope>NUCLEOTIDE SEQUENCE</scope>
</reference>
<feature type="region of interest" description="Disordered" evidence="1">
    <location>
        <begin position="265"/>
        <end position="289"/>
    </location>
</feature>
<feature type="region of interest" description="Disordered" evidence="1">
    <location>
        <begin position="30"/>
        <end position="96"/>
    </location>
</feature>
<evidence type="ECO:0000256" key="1">
    <source>
        <dbReference type="SAM" id="MobiDB-lite"/>
    </source>
</evidence>
<sequence>MAGFFFNDITRVALQSILGVPTPLIPDLRERRREPSEDDDRIRRVSPTQQEIRTVRRDVDRERRQAQRLARRLERMERKQEKSREKTLKKLARNTKSNKLPGKNIGLFGLTSCGKSTTINSLLGKELAETGVGETTKEITPYKGMGYTLWDVPGRNDELSYTNEKYMSHIKGLTHRLVIIEHTVKENLELLRLLDDLNLSYDIVVNKLDQVRENQRESFQSKIRREISSLKLEEVKNVYFLSAMYPDMFSDWLTMVDSLTNEYRYQSADPDSSSDSSSNSSSDSSSDSD</sequence>
<dbReference type="EMBL" id="CAJNOJ010000266">
    <property type="protein sequence ID" value="CAF1353216.1"/>
    <property type="molecule type" value="Genomic_DNA"/>
</dbReference>
<feature type="compositionally biased region" description="Low complexity" evidence="1">
    <location>
        <begin position="267"/>
        <end position="289"/>
    </location>
</feature>
<dbReference type="AlphaFoldDB" id="A0A815HJB1"/>